<organism evidence="1 2">
    <name type="scientific">Trifolium subterraneum</name>
    <name type="common">Subterranean clover</name>
    <dbReference type="NCBI Taxonomy" id="3900"/>
    <lineage>
        <taxon>Eukaryota</taxon>
        <taxon>Viridiplantae</taxon>
        <taxon>Streptophyta</taxon>
        <taxon>Embryophyta</taxon>
        <taxon>Tracheophyta</taxon>
        <taxon>Spermatophyta</taxon>
        <taxon>Magnoliopsida</taxon>
        <taxon>eudicotyledons</taxon>
        <taxon>Gunneridae</taxon>
        <taxon>Pentapetalae</taxon>
        <taxon>rosids</taxon>
        <taxon>fabids</taxon>
        <taxon>Fabales</taxon>
        <taxon>Fabaceae</taxon>
        <taxon>Papilionoideae</taxon>
        <taxon>50 kb inversion clade</taxon>
        <taxon>NPAAA clade</taxon>
        <taxon>Hologalegina</taxon>
        <taxon>IRL clade</taxon>
        <taxon>Trifolieae</taxon>
        <taxon>Trifolium</taxon>
    </lineage>
</organism>
<name>A0A2Z6MQ37_TRISU</name>
<reference evidence="2" key="1">
    <citation type="journal article" date="2017" name="Front. Plant Sci.">
        <title>Climate Clever Clovers: New Paradigm to Reduce the Environmental Footprint of Ruminants by Breeding Low Methanogenic Forages Utilizing Haplotype Variation.</title>
        <authorList>
            <person name="Kaur P."/>
            <person name="Appels R."/>
            <person name="Bayer P.E."/>
            <person name="Keeble-Gagnere G."/>
            <person name="Wang J."/>
            <person name="Hirakawa H."/>
            <person name="Shirasawa K."/>
            <person name="Vercoe P."/>
            <person name="Stefanova K."/>
            <person name="Durmic Z."/>
            <person name="Nichols P."/>
            <person name="Revell C."/>
            <person name="Isobe S.N."/>
            <person name="Edwards D."/>
            <person name="Erskine W."/>
        </authorList>
    </citation>
    <scope>NUCLEOTIDE SEQUENCE [LARGE SCALE GENOMIC DNA]</scope>
    <source>
        <strain evidence="2">cv. Daliak</strain>
    </source>
</reference>
<keyword evidence="2" id="KW-1185">Reference proteome</keyword>
<dbReference type="EMBL" id="DF973558">
    <property type="protein sequence ID" value="GAU34528.1"/>
    <property type="molecule type" value="Genomic_DNA"/>
</dbReference>
<accession>A0A2Z6MQ37</accession>
<dbReference type="Proteomes" id="UP000242715">
    <property type="component" value="Unassembled WGS sequence"/>
</dbReference>
<sequence length="108" mass="12126">MIQTIGTNWCFGNSNPIPEIISTYRHDDVVIIPTNHHIDIVSSSTHPMVLPSPPDFLVDLQDIVHSPSEETHFLLSVTNVDITNFSLNAADNETLDLMDFENDYDLGF</sequence>
<evidence type="ECO:0000313" key="2">
    <source>
        <dbReference type="Proteomes" id="UP000242715"/>
    </source>
</evidence>
<protein>
    <submittedName>
        <fullName evidence="1">Uncharacterized protein</fullName>
    </submittedName>
</protein>
<proteinExistence type="predicted"/>
<dbReference type="AlphaFoldDB" id="A0A2Z6MQ37"/>
<gene>
    <name evidence="1" type="ORF">TSUD_394020</name>
</gene>
<evidence type="ECO:0000313" key="1">
    <source>
        <dbReference type="EMBL" id="GAU34528.1"/>
    </source>
</evidence>